<keyword evidence="4" id="KW-0812">Transmembrane</keyword>
<evidence type="ECO:0000256" key="4">
    <source>
        <dbReference type="ARBA" id="ARBA00022692"/>
    </source>
</evidence>
<reference evidence="7 8" key="1">
    <citation type="submission" date="2024-01" db="EMBL/GenBank/DDBJ databases">
        <title>The genomes of 5 underutilized Papilionoideae crops provide insights into root nodulation and disease resistanc.</title>
        <authorList>
            <person name="Jiang F."/>
        </authorList>
    </citation>
    <scope>NUCLEOTIDE SEQUENCE [LARGE SCALE GENOMIC DNA]</scope>
    <source>
        <strain evidence="7">LVBAO_FW01</strain>
        <tissue evidence="7">Leaves</tissue>
    </source>
</reference>
<dbReference type="GO" id="GO:0016760">
    <property type="term" value="F:cellulose synthase (UDP-forming) activity"/>
    <property type="evidence" value="ECO:0007669"/>
    <property type="project" value="InterPro"/>
</dbReference>
<gene>
    <name evidence="7" type="ORF">VNO77_33525</name>
</gene>
<dbReference type="Proteomes" id="UP001367508">
    <property type="component" value="Unassembled WGS sequence"/>
</dbReference>
<dbReference type="GO" id="GO:0030244">
    <property type="term" value="P:cellulose biosynthetic process"/>
    <property type="evidence" value="ECO:0007669"/>
    <property type="project" value="InterPro"/>
</dbReference>
<dbReference type="InterPro" id="IPR005150">
    <property type="entry name" value="Cellulose_synth"/>
</dbReference>
<keyword evidence="5" id="KW-1133">Transmembrane helix</keyword>
<keyword evidence="6" id="KW-0472">Membrane</keyword>
<keyword evidence="3" id="KW-0808">Transferase</keyword>
<evidence type="ECO:0000313" key="8">
    <source>
        <dbReference type="Proteomes" id="UP001367508"/>
    </source>
</evidence>
<evidence type="ECO:0000256" key="6">
    <source>
        <dbReference type="ARBA" id="ARBA00023136"/>
    </source>
</evidence>
<protein>
    <submittedName>
        <fullName evidence="7">Uncharacterized protein</fullName>
    </submittedName>
</protein>
<evidence type="ECO:0000256" key="3">
    <source>
        <dbReference type="ARBA" id="ARBA00022679"/>
    </source>
</evidence>
<evidence type="ECO:0000256" key="2">
    <source>
        <dbReference type="ARBA" id="ARBA00022676"/>
    </source>
</evidence>
<accession>A0AAN9KE23</accession>
<organism evidence="7 8">
    <name type="scientific">Canavalia gladiata</name>
    <name type="common">Sword bean</name>
    <name type="synonym">Dolichos gladiatus</name>
    <dbReference type="NCBI Taxonomy" id="3824"/>
    <lineage>
        <taxon>Eukaryota</taxon>
        <taxon>Viridiplantae</taxon>
        <taxon>Streptophyta</taxon>
        <taxon>Embryophyta</taxon>
        <taxon>Tracheophyta</taxon>
        <taxon>Spermatophyta</taxon>
        <taxon>Magnoliopsida</taxon>
        <taxon>eudicotyledons</taxon>
        <taxon>Gunneridae</taxon>
        <taxon>Pentapetalae</taxon>
        <taxon>rosids</taxon>
        <taxon>fabids</taxon>
        <taxon>Fabales</taxon>
        <taxon>Fabaceae</taxon>
        <taxon>Papilionoideae</taxon>
        <taxon>50 kb inversion clade</taxon>
        <taxon>NPAAA clade</taxon>
        <taxon>indigoferoid/millettioid clade</taxon>
        <taxon>Phaseoleae</taxon>
        <taxon>Canavalia</taxon>
    </lineage>
</organism>
<dbReference type="Pfam" id="PF03552">
    <property type="entry name" value="Cellulose_synt"/>
    <property type="match status" value="1"/>
</dbReference>
<dbReference type="EMBL" id="JAYMYQ010000008">
    <property type="protein sequence ID" value="KAK7314993.1"/>
    <property type="molecule type" value="Genomic_DNA"/>
</dbReference>
<keyword evidence="2" id="KW-0328">Glycosyltransferase</keyword>
<evidence type="ECO:0000256" key="1">
    <source>
        <dbReference type="ARBA" id="ARBA00004308"/>
    </source>
</evidence>
<evidence type="ECO:0000256" key="5">
    <source>
        <dbReference type="ARBA" id="ARBA00022989"/>
    </source>
</evidence>
<keyword evidence="8" id="KW-1185">Reference proteome</keyword>
<dbReference type="GO" id="GO:0012505">
    <property type="term" value="C:endomembrane system"/>
    <property type="evidence" value="ECO:0007669"/>
    <property type="project" value="UniProtKB-SubCell"/>
</dbReference>
<sequence>MPSEVKEATNLDNWITCLMNFCDGMLFSGFHLVQDELSSQCMCLSLSSVVLFSLCLLSTGRSRSGMGQAAIASSLLGKFFFAFWDITDPYPFLKGHGGHRSRIPELWCL</sequence>
<name>A0AAN9KE23_CANGL</name>
<dbReference type="AlphaFoldDB" id="A0AAN9KE23"/>
<evidence type="ECO:0000313" key="7">
    <source>
        <dbReference type="EMBL" id="KAK7314993.1"/>
    </source>
</evidence>
<comment type="caution">
    <text evidence="7">The sequence shown here is derived from an EMBL/GenBank/DDBJ whole genome shotgun (WGS) entry which is preliminary data.</text>
</comment>
<comment type="subcellular location">
    <subcellularLocation>
        <location evidence="1">Endomembrane system</location>
    </subcellularLocation>
</comment>
<proteinExistence type="predicted"/>
<dbReference type="GO" id="GO:0016020">
    <property type="term" value="C:membrane"/>
    <property type="evidence" value="ECO:0007669"/>
    <property type="project" value="InterPro"/>
</dbReference>